<gene>
    <name evidence="2" type="ORF">BB560_001038</name>
</gene>
<feature type="transmembrane region" description="Helical" evidence="1">
    <location>
        <begin position="24"/>
        <end position="45"/>
    </location>
</feature>
<keyword evidence="1" id="KW-0812">Transmembrane</keyword>
<accession>A0A2T9ZIR1</accession>
<feature type="transmembrane region" description="Helical" evidence="1">
    <location>
        <begin position="51"/>
        <end position="69"/>
    </location>
</feature>
<keyword evidence="1" id="KW-1133">Transmembrane helix</keyword>
<reference evidence="2 3" key="1">
    <citation type="journal article" date="2018" name="MBio">
        <title>Comparative Genomics Reveals the Core Gene Toolbox for the Fungus-Insect Symbiosis.</title>
        <authorList>
            <person name="Wang Y."/>
            <person name="Stata M."/>
            <person name="Wang W."/>
            <person name="Stajich J.E."/>
            <person name="White M.M."/>
            <person name="Moncalvo J.M."/>
        </authorList>
    </citation>
    <scope>NUCLEOTIDE SEQUENCE [LARGE SCALE GENOMIC DNA]</scope>
    <source>
        <strain evidence="2 3">SC-DP-2</strain>
    </source>
</reference>
<sequence length="116" mass="12680">MSVNEQNPEYGNTGIISEMSIQSIYAGLGILGGGLVILKLLLGFIRMTIDAAIILVIASGALLFFMSRFTDLEKLLNGKNIRRVCNMVTKITYIAKSASSKYIKSLNSEGVKPHRK</sequence>
<evidence type="ECO:0000313" key="2">
    <source>
        <dbReference type="EMBL" id="PVV04471.1"/>
    </source>
</evidence>
<dbReference type="Proteomes" id="UP000245609">
    <property type="component" value="Unassembled WGS sequence"/>
</dbReference>
<name>A0A2T9ZIR1_9FUNG</name>
<dbReference type="EMBL" id="MBFS01000119">
    <property type="protein sequence ID" value="PVV04471.1"/>
    <property type="molecule type" value="Genomic_DNA"/>
</dbReference>
<keyword evidence="3" id="KW-1185">Reference proteome</keyword>
<dbReference type="AlphaFoldDB" id="A0A2T9ZIR1"/>
<evidence type="ECO:0000313" key="3">
    <source>
        <dbReference type="Proteomes" id="UP000245609"/>
    </source>
</evidence>
<comment type="caution">
    <text evidence="2">The sequence shown here is derived from an EMBL/GenBank/DDBJ whole genome shotgun (WGS) entry which is preliminary data.</text>
</comment>
<evidence type="ECO:0000256" key="1">
    <source>
        <dbReference type="SAM" id="Phobius"/>
    </source>
</evidence>
<organism evidence="2 3">
    <name type="scientific">Smittium megazygosporum</name>
    <dbReference type="NCBI Taxonomy" id="133381"/>
    <lineage>
        <taxon>Eukaryota</taxon>
        <taxon>Fungi</taxon>
        <taxon>Fungi incertae sedis</taxon>
        <taxon>Zoopagomycota</taxon>
        <taxon>Kickxellomycotina</taxon>
        <taxon>Harpellomycetes</taxon>
        <taxon>Harpellales</taxon>
        <taxon>Legeriomycetaceae</taxon>
        <taxon>Smittium</taxon>
    </lineage>
</organism>
<protein>
    <submittedName>
        <fullName evidence="2">Uncharacterized protein</fullName>
    </submittedName>
</protein>
<keyword evidence="1" id="KW-0472">Membrane</keyword>
<proteinExistence type="predicted"/>